<evidence type="ECO:0000256" key="2">
    <source>
        <dbReference type="ARBA" id="ARBA00022618"/>
    </source>
</evidence>
<dbReference type="InterPro" id="IPR050061">
    <property type="entry name" value="MurCDEF_pg_biosynth"/>
</dbReference>
<evidence type="ECO:0000259" key="11">
    <source>
        <dbReference type="Pfam" id="PF08245"/>
    </source>
</evidence>
<feature type="domain" description="Mur ligase central" evidence="11">
    <location>
        <begin position="112"/>
        <end position="253"/>
    </location>
</feature>
<feature type="domain" description="Mur ligase N-terminal catalytic" evidence="9">
    <location>
        <begin position="8"/>
        <end position="105"/>
    </location>
</feature>
<keyword evidence="5" id="KW-0133">Cell shape</keyword>
<protein>
    <submittedName>
        <fullName evidence="12">UDP-N-acetylmuramate-alanine ligase</fullName>
    </submittedName>
</protein>
<dbReference type="Pfam" id="PF02875">
    <property type="entry name" value="Mur_ligase_C"/>
    <property type="match status" value="1"/>
</dbReference>
<dbReference type="AlphaFoldDB" id="G8QR37"/>
<dbReference type="GO" id="GO:0071555">
    <property type="term" value="P:cell wall organization"/>
    <property type="evidence" value="ECO:0007669"/>
    <property type="project" value="UniProtKB-KW"/>
</dbReference>
<evidence type="ECO:0000313" key="13">
    <source>
        <dbReference type="Proteomes" id="UP000005632"/>
    </source>
</evidence>
<dbReference type="PANTHER" id="PTHR43445:SF3">
    <property type="entry name" value="UDP-N-ACETYLMURAMATE--L-ALANINE LIGASE"/>
    <property type="match status" value="1"/>
</dbReference>
<dbReference type="KEGG" id="sgp:SpiGrapes_3227"/>
<keyword evidence="6" id="KW-0573">Peptidoglycan synthesis</keyword>
<keyword evidence="4" id="KW-0067">ATP-binding</keyword>
<evidence type="ECO:0000313" key="12">
    <source>
        <dbReference type="EMBL" id="AEV30972.1"/>
    </source>
</evidence>
<dbReference type="Gene3D" id="3.40.50.720">
    <property type="entry name" value="NAD(P)-binding Rossmann-like Domain"/>
    <property type="match status" value="1"/>
</dbReference>
<dbReference type="SUPFAM" id="SSF53244">
    <property type="entry name" value="MurD-like peptide ligases, peptide-binding domain"/>
    <property type="match status" value="1"/>
</dbReference>
<dbReference type="GO" id="GO:0008360">
    <property type="term" value="P:regulation of cell shape"/>
    <property type="evidence" value="ECO:0007669"/>
    <property type="project" value="UniProtKB-KW"/>
</dbReference>
<dbReference type="OrthoDB" id="9804126at2"/>
<gene>
    <name evidence="12" type="ordered locus">SpiGrapes_3227</name>
</gene>
<dbReference type="Proteomes" id="UP000005632">
    <property type="component" value="Chromosome"/>
</dbReference>
<evidence type="ECO:0000256" key="7">
    <source>
        <dbReference type="ARBA" id="ARBA00023306"/>
    </source>
</evidence>
<evidence type="ECO:0000256" key="3">
    <source>
        <dbReference type="ARBA" id="ARBA00022741"/>
    </source>
</evidence>
<dbReference type="SUPFAM" id="SSF53623">
    <property type="entry name" value="MurD-like peptide ligases, catalytic domain"/>
    <property type="match status" value="1"/>
</dbReference>
<proteinExistence type="predicted"/>
<dbReference type="GO" id="GO:0009252">
    <property type="term" value="P:peptidoglycan biosynthetic process"/>
    <property type="evidence" value="ECO:0007669"/>
    <property type="project" value="UniProtKB-KW"/>
</dbReference>
<dbReference type="SUPFAM" id="SSF51984">
    <property type="entry name" value="MurCD N-terminal domain"/>
    <property type="match status" value="1"/>
</dbReference>
<evidence type="ECO:0000256" key="1">
    <source>
        <dbReference type="ARBA" id="ARBA00022598"/>
    </source>
</evidence>
<evidence type="ECO:0000259" key="10">
    <source>
        <dbReference type="Pfam" id="PF02875"/>
    </source>
</evidence>
<keyword evidence="13" id="KW-1185">Reference proteome</keyword>
<dbReference type="InterPro" id="IPR000713">
    <property type="entry name" value="Mur_ligase_N"/>
</dbReference>
<keyword evidence="3" id="KW-0547">Nucleotide-binding</keyword>
<evidence type="ECO:0000256" key="8">
    <source>
        <dbReference type="ARBA" id="ARBA00023316"/>
    </source>
</evidence>
<evidence type="ECO:0000259" key="9">
    <source>
        <dbReference type="Pfam" id="PF01225"/>
    </source>
</evidence>
<keyword evidence="7" id="KW-0131">Cell cycle</keyword>
<dbReference type="GO" id="GO:0005524">
    <property type="term" value="F:ATP binding"/>
    <property type="evidence" value="ECO:0007669"/>
    <property type="project" value="UniProtKB-KW"/>
</dbReference>
<sequence length="493" mass="54327">MNFSAKKVYLVGIKGTGMASLAVLLHKTGANVSGCDSPEIFSTDTLLAENKIPVISGFSISSLPSSTNIVIHSSAYQRTLPILQEAERIGLEIYSYPEFLALLSKESDSYAVAGTHGKTTTTAVASYLLASLGFHDFPFYSIYGSNLQGESSLPYQGSEVALFEACEYQDHFLSYSLRGALVTNVDFDHPDYFHDLAHVQESFEKFVVNIRPNGFLICCNDDPGSKKLAQYCRDRRPDITLMTYGFNDNGPFWITKNHWDGTYSLSCLGGRYFVLPPLSEPLLDDYIGGAVLALAIMLDRPQVKLYLDDSQIISEEAIPSVAGMLTERLVSFPGCVGRSEVMLEEGGITYIDDYAHHPMEIKATIDMLHIKYPKRPLAVLFCPHTASRTKALLKDFVIALSLADKVVIQHSYASARNDTDLSEDPAILLEKALSTHIMRTYRCHLQTVSYAPDDKTAVSIMSVQLQPGDLCITMGAGNNRLLGPEIAQARRSL</sequence>
<dbReference type="Pfam" id="PF08245">
    <property type="entry name" value="Mur_ligase_M"/>
    <property type="match status" value="1"/>
</dbReference>
<dbReference type="Gene3D" id="3.40.1190.10">
    <property type="entry name" value="Mur-like, catalytic domain"/>
    <property type="match status" value="1"/>
</dbReference>
<dbReference type="InterPro" id="IPR013221">
    <property type="entry name" value="Mur_ligase_cen"/>
</dbReference>
<dbReference type="GO" id="GO:0016881">
    <property type="term" value="F:acid-amino acid ligase activity"/>
    <property type="evidence" value="ECO:0007669"/>
    <property type="project" value="InterPro"/>
</dbReference>
<dbReference type="EMBL" id="CP003155">
    <property type="protein sequence ID" value="AEV30972.1"/>
    <property type="molecule type" value="Genomic_DNA"/>
</dbReference>
<reference evidence="12 13" key="1">
    <citation type="submission" date="2011-11" db="EMBL/GenBank/DDBJ databases">
        <title>Complete sequence of Spirochaeta sp. grapes.</title>
        <authorList>
            <consortium name="US DOE Joint Genome Institute"/>
            <person name="Lucas S."/>
            <person name="Han J."/>
            <person name="Lapidus A."/>
            <person name="Cheng J.-F."/>
            <person name="Goodwin L."/>
            <person name="Pitluck S."/>
            <person name="Peters L."/>
            <person name="Ovchinnikova G."/>
            <person name="Munk A.C."/>
            <person name="Detter J.C."/>
            <person name="Han C."/>
            <person name="Tapia R."/>
            <person name="Land M."/>
            <person name="Hauser L."/>
            <person name="Kyrpides N."/>
            <person name="Ivanova N."/>
            <person name="Pagani I."/>
            <person name="Ritalahtilisa K."/>
            <person name="Loeffler F."/>
            <person name="Woyke T."/>
        </authorList>
    </citation>
    <scope>NUCLEOTIDE SEQUENCE [LARGE SCALE GENOMIC DNA]</scope>
    <source>
        <strain evidence="13">ATCC BAA-1885 / DSM 22778 / Grapes</strain>
    </source>
</reference>
<dbReference type="RefSeq" id="WP_014271811.1">
    <property type="nucleotide sequence ID" value="NC_016633.1"/>
</dbReference>
<organism evidence="12 13">
    <name type="scientific">Sphaerochaeta pleomorpha (strain ATCC BAA-1885 / DSM 22778 / Grapes)</name>
    <dbReference type="NCBI Taxonomy" id="158190"/>
    <lineage>
        <taxon>Bacteria</taxon>
        <taxon>Pseudomonadati</taxon>
        <taxon>Spirochaetota</taxon>
        <taxon>Spirochaetia</taxon>
        <taxon>Spirochaetales</taxon>
        <taxon>Sphaerochaetaceae</taxon>
        <taxon>Sphaerochaeta</taxon>
    </lineage>
</organism>
<feature type="domain" description="Mur ligase C-terminal" evidence="10">
    <location>
        <begin position="337"/>
        <end position="477"/>
    </location>
</feature>
<dbReference type="STRING" id="158190.SpiGrapes_3227"/>
<keyword evidence="1 12" id="KW-0436">Ligase</keyword>
<dbReference type="InterPro" id="IPR036615">
    <property type="entry name" value="Mur_ligase_C_dom_sf"/>
</dbReference>
<evidence type="ECO:0000256" key="4">
    <source>
        <dbReference type="ARBA" id="ARBA00022840"/>
    </source>
</evidence>
<name>G8QR37_SPHPG</name>
<dbReference type="HOGENOM" id="CLU_028104_1_0_12"/>
<accession>G8QR37</accession>
<dbReference type="eggNOG" id="COG0773">
    <property type="taxonomic scope" value="Bacteria"/>
</dbReference>
<dbReference type="GO" id="GO:0051301">
    <property type="term" value="P:cell division"/>
    <property type="evidence" value="ECO:0007669"/>
    <property type="project" value="UniProtKB-KW"/>
</dbReference>
<keyword evidence="8" id="KW-0961">Cell wall biogenesis/degradation</keyword>
<dbReference type="InterPro" id="IPR004101">
    <property type="entry name" value="Mur_ligase_C"/>
</dbReference>
<dbReference type="InterPro" id="IPR036565">
    <property type="entry name" value="Mur-like_cat_sf"/>
</dbReference>
<evidence type="ECO:0000256" key="5">
    <source>
        <dbReference type="ARBA" id="ARBA00022960"/>
    </source>
</evidence>
<dbReference type="Gene3D" id="3.90.190.20">
    <property type="entry name" value="Mur ligase, C-terminal domain"/>
    <property type="match status" value="1"/>
</dbReference>
<dbReference type="Pfam" id="PF01225">
    <property type="entry name" value="Mur_ligase"/>
    <property type="match status" value="1"/>
</dbReference>
<dbReference type="PANTHER" id="PTHR43445">
    <property type="entry name" value="UDP-N-ACETYLMURAMATE--L-ALANINE LIGASE-RELATED"/>
    <property type="match status" value="1"/>
</dbReference>
<evidence type="ECO:0000256" key="6">
    <source>
        <dbReference type="ARBA" id="ARBA00022984"/>
    </source>
</evidence>
<keyword evidence="2" id="KW-0132">Cell division</keyword>